<dbReference type="FunFam" id="1.10.285.10:FF:000001">
    <property type="entry name" value="Glutamate dehydrogenase"/>
    <property type="match status" value="1"/>
</dbReference>
<evidence type="ECO:0000259" key="9">
    <source>
        <dbReference type="SMART" id="SM00839"/>
    </source>
</evidence>
<dbReference type="FunFam" id="3.40.50.10860:FF:000002">
    <property type="entry name" value="Glutamate dehydrogenase"/>
    <property type="match status" value="1"/>
</dbReference>
<dbReference type="EMBL" id="CP019914">
    <property type="protein sequence ID" value="ASJ20483.1"/>
    <property type="molecule type" value="Genomic_DNA"/>
</dbReference>
<dbReference type="InterPro" id="IPR036291">
    <property type="entry name" value="NAD(P)-bd_dom_sf"/>
</dbReference>
<dbReference type="SUPFAM" id="SSF51735">
    <property type="entry name" value="NAD(P)-binding Rossmann-fold domains"/>
    <property type="match status" value="1"/>
</dbReference>
<reference evidence="11 12" key="2">
    <citation type="submission" date="2017-02" db="EMBL/GenBank/DDBJ databases">
        <title>Complete genome sequence of Brachyspira hampsonii genomovar I strain NSH-16 (ATCC BAA-2463).</title>
        <authorList>
            <person name="Mirajkar N.S."/>
            <person name="Gebhart C.J."/>
        </authorList>
    </citation>
    <scope>NUCLEOTIDE SEQUENCE [LARGE SCALE GENOMIC DNA]</scope>
    <source>
        <strain evidence="11 12">NSH-16</strain>
    </source>
</reference>
<feature type="binding site" evidence="6">
    <location>
        <position position="378"/>
    </location>
    <ligand>
        <name>substrate</name>
    </ligand>
</feature>
<keyword evidence="12" id="KW-1185">Reference proteome</keyword>
<keyword evidence="6" id="KW-0547">Nucleotide-binding</keyword>
<comment type="similarity">
    <text evidence="1 4 8">Belongs to the Glu/Leu/Phe/Val dehydrogenases family.</text>
</comment>
<feature type="binding site" evidence="6">
    <location>
        <position position="165"/>
    </location>
    <ligand>
        <name>substrate</name>
    </ligand>
</feature>
<evidence type="ECO:0000256" key="6">
    <source>
        <dbReference type="PIRSR" id="PIRSR000185-2"/>
    </source>
</evidence>
<organism evidence="10">
    <name type="scientific">Brachyspira hampsonii</name>
    <dbReference type="NCBI Taxonomy" id="1287055"/>
    <lineage>
        <taxon>Bacteria</taxon>
        <taxon>Pseudomonadati</taxon>
        <taxon>Spirochaetota</taxon>
        <taxon>Spirochaetia</taxon>
        <taxon>Brachyspirales</taxon>
        <taxon>Brachyspiraceae</taxon>
        <taxon>Brachyspira</taxon>
    </lineage>
</organism>
<dbReference type="PROSITE" id="PS00074">
    <property type="entry name" value="GLFV_DEHYDROGENASE"/>
    <property type="match status" value="1"/>
</dbReference>
<dbReference type="NCBIfam" id="NF006929">
    <property type="entry name" value="PRK09414.1"/>
    <property type="match status" value="1"/>
</dbReference>
<dbReference type="InterPro" id="IPR050724">
    <property type="entry name" value="Glu_Leu_Phe_Val_DH"/>
</dbReference>
<dbReference type="SMART" id="SM00839">
    <property type="entry name" value="ELFV_dehydrog"/>
    <property type="match status" value="1"/>
</dbReference>
<evidence type="ECO:0000256" key="5">
    <source>
        <dbReference type="PIRSR" id="PIRSR000185-1"/>
    </source>
</evidence>
<dbReference type="AlphaFoldDB" id="A0A0H4NTD9"/>
<dbReference type="GO" id="GO:0006537">
    <property type="term" value="P:glutamate biosynthetic process"/>
    <property type="evidence" value="ECO:0007669"/>
    <property type="project" value="UniProtKB-ARBA"/>
</dbReference>
<dbReference type="Gene3D" id="3.40.50.10860">
    <property type="entry name" value="Leucine Dehydrogenase, chain A, domain 1"/>
    <property type="match status" value="1"/>
</dbReference>
<evidence type="ECO:0000256" key="8">
    <source>
        <dbReference type="RuleBase" id="RU004417"/>
    </source>
</evidence>
<name>A0A0H4NTD9_9SPIR</name>
<dbReference type="eggNOG" id="COG0334">
    <property type="taxonomic scope" value="Bacteria"/>
</dbReference>
<proteinExistence type="inferred from homology"/>
<evidence type="ECO:0000256" key="4">
    <source>
        <dbReference type="PIRNR" id="PIRNR000185"/>
    </source>
</evidence>
<dbReference type="CDD" id="cd05313">
    <property type="entry name" value="NAD_bind_2_Glu_DH"/>
    <property type="match status" value="1"/>
</dbReference>
<dbReference type="InterPro" id="IPR014362">
    <property type="entry name" value="Glu_DH"/>
</dbReference>
<accession>A0A0H4NTD9</accession>
<dbReference type="PRINTS" id="PR00082">
    <property type="entry name" value="GLFDHDRGNASE"/>
</dbReference>
<evidence type="ECO:0000313" key="12">
    <source>
        <dbReference type="Proteomes" id="UP000264880"/>
    </source>
</evidence>
<dbReference type="Gene3D" id="3.40.50.720">
    <property type="entry name" value="NAD(P)-binding Rossmann-like Domain"/>
    <property type="match status" value="1"/>
</dbReference>
<dbReference type="GO" id="GO:0005829">
    <property type="term" value="C:cytosol"/>
    <property type="evidence" value="ECO:0007669"/>
    <property type="project" value="TreeGrafter"/>
</dbReference>
<dbReference type="RefSeq" id="WP_008728160.1">
    <property type="nucleotide sequence ID" value="NZ_CP019914.1"/>
</dbReference>
<dbReference type="GO" id="GO:0000166">
    <property type="term" value="F:nucleotide binding"/>
    <property type="evidence" value="ECO:0007669"/>
    <property type="project" value="UniProtKB-KW"/>
</dbReference>
<comment type="subunit">
    <text evidence="2">Homohexamer.</text>
</comment>
<dbReference type="Gene3D" id="1.10.285.10">
    <property type="entry name" value="Glutamate Dehydrogenase, chain A, domain 3"/>
    <property type="match status" value="2"/>
</dbReference>
<dbReference type="Pfam" id="PF00208">
    <property type="entry name" value="ELFV_dehydrog"/>
    <property type="match status" value="1"/>
</dbReference>
<evidence type="ECO:0000313" key="10">
    <source>
        <dbReference type="EMBL" id="AKP45131.1"/>
    </source>
</evidence>
<dbReference type="PIRSF" id="PIRSF000185">
    <property type="entry name" value="Glu_DH"/>
    <property type="match status" value="1"/>
</dbReference>
<sequence length="446" mass="49056">MNEQLEAIYNKIVKRNPGEAEFHQAVKEVLNTLEVVLKKKPHYVEQKIIERICEPERQIMFRVPWMDDKGEIHVNRGFRVQFSSVIGPYKGGLRFHPSVYLGIIKFLSFEQIFKNALTGLPIGGGKGGSDFDPKGKSDNEVMRFCQSFMTELHRHIGYDIDVPAGDIGVGGREIGYLFGQYKRLKNRFEPGVLTGKGLGYGGSLVRTEATGYGLVYFTDLMLKTNGKNGFEGKKVVVSGSGNVAIYAMQKAAQLGAKVVACSDSNGVIYDENGINLDTVKRLKEVERKRIKEYASAHSSAKYLENGNIWDIACDIAMPCATQNELDAKSAETLVKNGCISVTEGANMPATPEAVEVFQKAGVLFAPGKATNAGGVATSALEMQQNASMDKWDFDYTDNKLKNIMTNIHNTCYQTAEEYGCKGDYLKGANIAGFVKVADIMIPYGLV</sequence>
<dbReference type="PANTHER" id="PTHR43571">
    <property type="entry name" value="NADP-SPECIFIC GLUTAMATE DEHYDROGENASE 1-RELATED"/>
    <property type="match status" value="1"/>
</dbReference>
<dbReference type="InterPro" id="IPR046346">
    <property type="entry name" value="Aminoacid_DH-like_N_sf"/>
</dbReference>
<dbReference type="EMBL" id="KR559026">
    <property type="protein sequence ID" value="AKP45131.1"/>
    <property type="molecule type" value="Genomic_DNA"/>
</dbReference>
<dbReference type="KEGG" id="bhp:BHAMNSH16_01960"/>
<keyword evidence="3 4" id="KW-0560">Oxidoreductase</keyword>
<feature type="active site" description="Proton donor" evidence="5">
    <location>
        <position position="126"/>
    </location>
</feature>
<keyword evidence="6" id="KW-0520">NAD</keyword>
<dbReference type="InterPro" id="IPR033524">
    <property type="entry name" value="Glu/Leu/Phe/Val_DH_AS"/>
</dbReference>
<evidence type="ECO:0000313" key="11">
    <source>
        <dbReference type="EMBL" id="ASJ20483.1"/>
    </source>
</evidence>
<feature type="binding site" evidence="6">
    <location>
        <position position="114"/>
    </location>
    <ligand>
        <name>substrate</name>
    </ligand>
</feature>
<dbReference type="OrthoDB" id="9803297at2"/>
<dbReference type="InterPro" id="IPR006097">
    <property type="entry name" value="Glu/Leu/Phe/Val/Trp_DH_dimer"/>
</dbReference>
<feature type="binding site" evidence="6">
    <location>
        <position position="210"/>
    </location>
    <ligand>
        <name>NAD(+)</name>
        <dbReference type="ChEBI" id="CHEBI:57540"/>
    </ligand>
</feature>
<evidence type="ECO:0000256" key="1">
    <source>
        <dbReference type="ARBA" id="ARBA00006382"/>
    </source>
</evidence>
<evidence type="ECO:0000256" key="7">
    <source>
        <dbReference type="PIRSR" id="PIRSR000185-3"/>
    </source>
</evidence>
<dbReference type="Proteomes" id="UP000264880">
    <property type="component" value="Chromosome"/>
</dbReference>
<feature type="binding site" evidence="6">
    <location>
        <position position="242"/>
    </location>
    <ligand>
        <name>NAD(+)</name>
        <dbReference type="ChEBI" id="CHEBI:57540"/>
    </ligand>
</feature>
<feature type="site" description="Important for catalysis" evidence="7">
    <location>
        <position position="166"/>
    </location>
</feature>
<dbReference type="InterPro" id="IPR006095">
    <property type="entry name" value="Glu/Leu/Phe/Val/Trp_DH"/>
</dbReference>
<feature type="domain" description="Glutamate/phenylalanine/leucine/valine/L-tryptophan dehydrogenase C-terminal" evidence="9">
    <location>
        <begin position="203"/>
        <end position="444"/>
    </location>
</feature>
<dbReference type="FunFam" id="3.40.50.720:FF:000030">
    <property type="entry name" value="Glutamate dehydrogenase"/>
    <property type="match status" value="1"/>
</dbReference>
<dbReference type="GO" id="GO:0004354">
    <property type="term" value="F:glutamate dehydrogenase (NADP+) activity"/>
    <property type="evidence" value="ECO:0007669"/>
    <property type="project" value="TreeGrafter"/>
</dbReference>
<feature type="binding site" evidence="6">
    <location>
        <position position="90"/>
    </location>
    <ligand>
        <name>substrate</name>
    </ligand>
</feature>
<dbReference type="SUPFAM" id="SSF53223">
    <property type="entry name" value="Aminoacid dehydrogenase-like, N-terminal domain"/>
    <property type="match status" value="1"/>
</dbReference>
<protein>
    <recommendedName>
        <fullName evidence="4">Glutamate dehydrogenase</fullName>
    </recommendedName>
</protein>
<dbReference type="InterPro" id="IPR033922">
    <property type="entry name" value="NAD_bind_Glu_DH"/>
</dbReference>
<evidence type="ECO:0000256" key="2">
    <source>
        <dbReference type="ARBA" id="ARBA00011643"/>
    </source>
</evidence>
<dbReference type="PANTHER" id="PTHR43571:SF1">
    <property type="entry name" value="NADP-SPECIFIC GLUTAMATE DEHYDROGENASE 1-RELATED"/>
    <property type="match status" value="1"/>
</dbReference>
<gene>
    <name evidence="10" type="primary">gdh</name>
    <name evidence="11" type="ORF">BHAMNSH16_01960</name>
</gene>
<dbReference type="Pfam" id="PF02812">
    <property type="entry name" value="ELFV_dehydrog_N"/>
    <property type="match status" value="1"/>
</dbReference>
<feature type="binding site" evidence="6">
    <location>
        <position position="111"/>
    </location>
    <ligand>
        <name>substrate</name>
    </ligand>
</feature>
<dbReference type="InterPro" id="IPR006096">
    <property type="entry name" value="Glu/Leu/Phe/Val/Trp_DH_C"/>
</dbReference>
<evidence type="ECO:0000256" key="3">
    <source>
        <dbReference type="ARBA" id="ARBA00023002"/>
    </source>
</evidence>
<reference evidence="10" key="1">
    <citation type="journal article" date="2015" name="J. Clin. Microbiol.">
        <title>Molecular Epidemiology of Novel Pathogen "Brachyspira hampsonii" Reveals Relationships between Diverse Genetic Groups, Regions, Host Species, and Other Pathogenic and Commensal Brachyspira Species.</title>
        <authorList>
            <person name="Mirajkar N.S."/>
            <person name="Bekele A.Z."/>
            <person name="Chander Y.Y."/>
            <person name="Gebhart C.J."/>
        </authorList>
    </citation>
    <scope>NUCLEOTIDE SEQUENCE</scope>
    <source>
        <strain evidence="10">NSH16</strain>
    </source>
</reference>